<sequence>MDASLQNSNEHYPPPSSVRVSDESSPSSPSSSSVSSNSSSIMYRPPTAWFTEMPDAPHDDTLIGDEARCQLKLARIVQAASKQQKHDQNARTEILFDDHDNVRSIRIITRHTDDNNKITDEYWRFSGNSQYLPPELPCGVYNQSLADVWIMGIISYRMLVGKYPFTAPNDRKLFSKMMHGDFSIPGQLSDGFTSTHVSSG</sequence>
<accession>A0AAD5PF50</accession>
<evidence type="ECO:0008006" key="4">
    <source>
        <dbReference type="Google" id="ProtNLM"/>
    </source>
</evidence>
<evidence type="ECO:0000313" key="3">
    <source>
        <dbReference type="Proteomes" id="UP001209540"/>
    </source>
</evidence>
<dbReference type="Proteomes" id="UP001209540">
    <property type="component" value="Unassembled WGS sequence"/>
</dbReference>
<protein>
    <recommendedName>
        <fullName evidence="4">Protein kinase domain-containing protein</fullName>
    </recommendedName>
</protein>
<reference evidence="2" key="2">
    <citation type="submission" date="2023-02" db="EMBL/GenBank/DDBJ databases">
        <authorList>
            <consortium name="DOE Joint Genome Institute"/>
            <person name="Mondo S.J."/>
            <person name="Chang Y."/>
            <person name="Wang Y."/>
            <person name="Ahrendt S."/>
            <person name="Andreopoulos W."/>
            <person name="Barry K."/>
            <person name="Beard J."/>
            <person name="Benny G.L."/>
            <person name="Blankenship S."/>
            <person name="Bonito G."/>
            <person name="Cuomo C."/>
            <person name="Desiro A."/>
            <person name="Gervers K.A."/>
            <person name="Hundley H."/>
            <person name="Kuo A."/>
            <person name="LaButti K."/>
            <person name="Lang B.F."/>
            <person name="Lipzen A."/>
            <person name="O'Donnell K."/>
            <person name="Pangilinan J."/>
            <person name="Reynolds N."/>
            <person name="Sandor L."/>
            <person name="Smith M.W."/>
            <person name="Tsang A."/>
            <person name="Grigoriev I.V."/>
            <person name="Stajich J.E."/>
            <person name="Spatafora J.W."/>
        </authorList>
    </citation>
    <scope>NUCLEOTIDE SEQUENCE</scope>
    <source>
        <strain evidence="2">RSA 2281</strain>
    </source>
</reference>
<dbReference type="GO" id="GO:0032436">
    <property type="term" value="P:positive regulation of proteasomal ubiquitin-dependent protein catabolic process"/>
    <property type="evidence" value="ECO:0007669"/>
    <property type="project" value="TreeGrafter"/>
</dbReference>
<dbReference type="PANTHER" id="PTHR22961:SF13">
    <property type="entry name" value="TRIBBLES"/>
    <property type="match status" value="1"/>
</dbReference>
<dbReference type="AlphaFoldDB" id="A0AAD5PF50"/>
<dbReference type="GO" id="GO:0005634">
    <property type="term" value="C:nucleus"/>
    <property type="evidence" value="ECO:0007669"/>
    <property type="project" value="TreeGrafter"/>
</dbReference>
<name>A0AAD5PF50_9FUNG</name>
<organism evidence="2 3">
    <name type="scientific">Phascolomyces articulosus</name>
    <dbReference type="NCBI Taxonomy" id="60185"/>
    <lineage>
        <taxon>Eukaryota</taxon>
        <taxon>Fungi</taxon>
        <taxon>Fungi incertae sedis</taxon>
        <taxon>Mucoromycota</taxon>
        <taxon>Mucoromycotina</taxon>
        <taxon>Mucoromycetes</taxon>
        <taxon>Mucorales</taxon>
        <taxon>Lichtheimiaceae</taxon>
        <taxon>Phascolomyces</taxon>
    </lineage>
</organism>
<dbReference type="Gene3D" id="1.10.510.10">
    <property type="entry name" value="Transferase(Phosphotransferase) domain 1"/>
    <property type="match status" value="1"/>
</dbReference>
<dbReference type="SUPFAM" id="SSF56112">
    <property type="entry name" value="Protein kinase-like (PK-like)"/>
    <property type="match status" value="1"/>
</dbReference>
<feature type="region of interest" description="Disordered" evidence="1">
    <location>
        <begin position="1"/>
        <end position="40"/>
    </location>
</feature>
<dbReference type="EMBL" id="JAIXMP010000010">
    <property type="protein sequence ID" value="KAI9266481.1"/>
    <property type="molecule type" value="Genomic_DNA"/>
</dbReference>
<comment type="caution">
    <text evidence="2">The sequence shown here is derived from an EMBL/GenBank/DDBJ whole genome shotgun (WGS) entry which is preliminary data.</text>
</comment>
<evidence type="ECO:0000256" key="1">
    <source>
        <dbReference type="SAM" id="MobiDB-lite"/>
    </source>
</evidence>
<proteinExistence type="predicted"/>
<dbReference type="InterPro" id="IPR024104">
    <property type="entry name" value="Tribbles/Ser_Thr_kinase_40"/>
</dbReference>
<feature type="compositionally biased region" description="Polar residues" evidence="1">
    <location>
        <begin position="1"/>
        <end position="10"/>
    </location>
</feature>
<evidence type="ECO:0000313" key="2">
    <source>
        <dbReference type="EMBL" id="KAI9266481.1"/>
    </source>
</evidence>
<dbReference type="InterPro" id="IPR011009">
    <property type="entry name" value="Kinase-like_dom_sf"/>
</dbReference>
<dbReference type="GO" id="GO:0031434">
    <property type="term" value="F:mitogen-activated protein kinase kinase binding"/>
    <property type="evidence" value="ECO:0007669"/>
    <property type="project" value="TreeGrafter"/>
</dbReference>
<keyword evidence="3" id="KW-1185">Reference proteome</keyword>
<feature type="compositionally biased region" description="Low complexity" evidence="1">
    <location>
        <begin position="17"/>
        <end position="40"/>
    </location>
</feature>
<reference evidence="2" key="1">
    <citation type="journal article" date="2022" name="IScience">
        <title>Evolution of zygomycete secretomes and the origins of terrestrial fungal ecologies.</title>
        <authorList>
            <person name="Chang Y."/>
            <person name="Wang Y."/>
            <person name="Mondo S."/>
            <person name="Ahrendt S."/>
            <person name="Andreopoulos W."/>
            <person name="Barry K."/>
            <person name="Beard J."/>
            <person name="Benny G.L."/>
            <person name="Blankenship S."/>
            <person name="Bonito G."/>
            <person name="Cuomo C."/>
            <person name="Desiro A."/>
            <person name="Gervers K.A."/>
            <person name="Hundley H."/>
            <person name="Kuo A."/>
            <person name="LaButti K."/>
            <person name="Lang B.F."/>
            <person name="Lipzen A."/>
            <person name="O'Donnell K."/>
            <person name="Pangilinan J."/>
            <person name="Reynolds N."/>
            <person name="Sandor L."/>
            <person name="Smith M.E."/>
            <person name="Tsang A."/>
            <person name="Grigoriev I.V."/>
            <person name="Stajich J.E."/>
            <person name="Spatafora J.W."/>
        </authorList>
    </citation>
    <scope>NUCLEOTIDE SEQUENCE</scope>
    <source>
        <strain evidence="2">RSA 2281</strain>
    </source>
</reference>
<gene>
    <name evidence="2" type="ORF">BDA99DRAFT_23023</name>
</gene>
<dbReference type="PANTHER" id="PTHR22961">
    <property type="entry name" value="SER/THR PROTEIN KINASE-TRB"/>
    <property type="match status" value="1"/>
</dbReference>